<evidence type="ECO:0000313" key="4">
    <source>
        <dbReference type="EMBL" id="BDG04617.1"/>
    </source>
</evidence>
<dbReference type="Proteomes" id="UP001162891">
    <property type="component" value="Chromosome"/>
</dbReference>
<dbReference type="PANTHER" id="PTHR33619">
    <property type="entry name" value="POLYSACCHARIDE EXPORT PROTEIN GFCE-RELATED"/>
    <property type="match status" value="1"/>
</dbReference>
<feature type="domain" description="Polysaccharide export protein N-terminal" evidence="2">
    <location>
        <begin position="59"/>
        <end position="132"/>
    </location>
</feature>
<proteinExistence type="predicted"/>
<dbReference type="Gene3D" id="3.10.560.10">
    <property type="entry name" value="Outer membrane lipoprotein wza domain like"/>
    <property type="match status" value="1"/>
</dbReference>
<evidence type="ECO:0000259" key="2">
    <source>
        <dbReference type="Pfam" id="PF02563"/>
    </source>
</evidence>
<dbReference type="PANTHER" id="PTHR33619:SF3">
    <property type="entry name" value="POLYSACCHARIDE EXPORT PROTEIN GFCE-RELATED"/>
    <property type="match status" value="1"/>
</dbReference>
<evidence type="ECO:0000256" key="1">
    <source>
        <dbReference type="ARBA" id="ARBA00022729"/>
    </source>
</evidence>
<evidence type="ECO:0000313" key="5">
    <source>
        <dbReference type="Proteomes" id="UP001162891"/>
    </source>
</evidence>
<keyword evidence="1" id="KW-0732">Signal</keyword>
<reference evidence="5" key="1">
    <citation type="journal article" date="2022" name="Int. J. Syst. Evol. Microbiol.">
        <title>Anaeromyxobacter oryzae sp. nov., Anaeromyxobacter diazotrophicus sp. nov. and Anaeromyxobacter paludicola sp. nov., isolated from paddy soils.</title>
        <authorList>
            <person name="Itoh H."/>
            <person name="Xu Z."/>
            <person name="Mise K."/>
            <person name="Masuda Y."/>
            <person name="Ushijima N."/>
            <person name="Hayakawa C."/>
            <person name="Shiratori Y."/>
            <person name="Senoo K."/>
        </authorList>
    </citation>
    <scope>NUCLEOTIDE SEQUENCE [LARGE SCALE GENOMIC DNA]</scope>
    <source>
        <strain evidence="5">Red232</strain>
    </source>
</reference>
<dbReference type="RefSeq" id="WP_248353043.1">
    <property type="nucleotide sequence ID" value="NZ_AP025591.1"/>
</dbReference>
<dbReference type="Pfam" id="PF10531">
    <property type="entry name" value="SLBB"/>
    <property type="match status" value="1"/>
</dbReference>
<evidence type="ECO:0008006" key="6">
    <source>
        <dbReference type="Google" id="ProtNLM"/>
    </source>
</evidence>
<dbReference type="Pfam" id="PF02563">
    <property type="entry name" value="Poly_export"/>
    <property type="match status" value="1"/>
</dbReference>
<protein>
    <recommendedName>
        <fullName evidence="6">Sugar ABC transporter substrate-binding protein</fullName>
    </recommendedName>
</protein>
<dbReference type="InterPro" id="IPR049712">
    <property type="entry name" value="Poly_export"/>
</dbReference>
<dbReference type="EMBL" id="AP025591">
    <property type="protein sequence ID" value="BDG04617.1"/>
    <property type="molecule type" value="Genomic_DNA"/>
</dbReference>
<keyword evidence="5" id="KW-1185">Reference proteome</keyword>
<name>A0ABM7WYK2_9BACT</name>
<feature type="domain" description="Soluble ligand binding" evidence="3">
    <location>
        <begin position="140"/>
        <end position="193"/>
    </location>
</feature>
<evidence type="ECO:0000259" key="3">
    <source>
        <dbReference type="Pfam" id="PF10531"/>
    </source>
</evidence>
<organism evidence="4 5">
    <name type="scientific">Anaeromyxobacter oryzae</name>
    <dbReference type="NCBI Taxonomy" id="2918170"/>
    <lineage>
        <taxon>Bacteria</taxon>
        <taxon>Pseudomonadati</taxon>
        <taxon>Myxococcota</taxon>
        <taxon>Myxococcia</taxon>
        <taxon>Myxococcales</taxon>
        <taxon>Cystobacterineae</taxon>
        <taxon>Anaeromyxobacteraceae</taxon>
        <taxon>Anaeromyxobacter</taxon>
    </lineage>
</organism>
<accession>A0ABM7WYK2</accession>
<gene>
    <name evidence="4" type="ORF">AMOR_36130</name>
</gene>
<dbReference type="InterPro" id="IPR019554">
    <property type="entry name" value="Soluble_ligand-bd"/>
</dbReference>
<sequence length="225" mass="25213">MERHASLGRPERRSARSRQGVLRRLAPIVIGFVLLACGHGRNREYLWASEVPDEQARTGGEYRIVEGDVVSVRVWQQDTMSAERIRVREDGKISVPFLQDVDAAGVTPADLSNRLRTKLQSYVVNPVVTVTVVEPRPMRVSIVGEVFRPGIYDLERGAGILNAIAAAGGLGDYAHRDRIYLLRRGYWADGNPAPVRIRFRWDALSRGERGWATFQLRPGDVVVVE</sequence>
<dbReference type="InterPro" id="IPR003715">
    <property type="entry name" value="Poly_export_N"/>
</dbReference>
<dbReference type="Gene3D" id="3.30.1950.10">
    <property type="entry name" value="wza like domain"/>
    <property type="match status" value="1"/>
</dbReference>